<proteinExistence type="predicted"/>
<accession>A0A7C3KD15</accession>
<evidence type="ECO:0000313" key="2">
    <source>
        <dbReference type="EMBL" id="HFM98089.1"/>
    </source>
</evidence>
<feature type="coiled-coil region" evidence="1">
    <location>
        <begin position="357"/>
        <end position="384"/>
    </location>
</feature>
<dbReference type="EMBL" id="DSRU01000146">
    <property type="protein sequence ID" value="HFM98089.1"/>
    <property type="molecule type" value="Genomic_DNA"/>
</dbReference>
<comment type="caution">
    <text evidence="2">The sequence shown here is derived from an EMBL/GenBank/DDBJ whole genome shotgun (WGS) entry which is preliminary data.</text>
</comment>
<sequence length="443" mass="49475">MERLNQRAFELLQAEIERIAGDDPVGKVQKEIALKRFNRLRSQPGKPATIDELRDLVDDLFPTFSEKVLKAAARANCPPKASWTGIKVGVATVASIVGGVWFLNLPYPPIRWPVARVAPMVLVPSFISMDHNYRQAIANTEQADQLVNNATSPSDLDLGKTKVQAAQKNLDALPVWFLGYYPQRYCSMFSCGWRFTFDEFQQARKEVARMDARLFQETNAQQQFNQADQTVATAKQAYQEAASDAEREPAIAQWQAGIDLLQQLPKQTLAYKLAQPKLSAYERDFQQVVGTAVGNSRASNMVAAAQAFDAEASKMQGNQPQSVAGWQEIIRLREQAIAELKKVSVDEPNYPQLKRIQAEYEGKLSAARRRLDEEKTAIKAYETANMLTQQLLETASRLDNAQIAGRLQAIETALGQIKPGTTVFSEATQLRQQAAAKRKEAMR</sequence>
<organism evidence="2">
    <name type="scientific">Oscillatoriales cyanobacterium SpSt-418</name>
    <dbReference type="NCBI Taxonomy" id="2282169"/>
    <lineage>
        <taxon>Bacteria</taxon>
        <taxon>Bacillati</taxon>
        <taxon>Cyanobacteriota</taxon>
        <taxon>Cyanophyceae</taxon>
        <taxon>Oscillatoriophycideae</taxon>
        <taxon>Oscillatoriales</taxon>
    </lineage>
</organism>
<dbReference type="AlphaFoldDB" id="A0A7C3KD15"/>
<name>A0A7C3KD15_9CYAN</name>
<keyword evidence="1" id="KW-0175">Coiled coil</keyword>
<protein>
    <submittedName>
        <fullName evidence="2">Uncharacterized protein</fullName>
    </submittedName>
</protein>
<reference evidence="2" key="1">
    <citation type="journal article" date="2020" name="mSystems">
        <title>Genome- and Community-Level Interaction Insights into Carbon Utilization and Element Cycling Functions of Hydrothermarchaeota in Hydrothermal Sediment.</title>
        <authorList>
            <person name="Zhou Z."/>
            <person name="Liu Y."/>
            <person name="Xu W."/>
            <person name="Pan J."/>
            <person name="Luo Z.H."/>
            <person name="Li M."/>
        </authorList>
    </citation>
    <scope>NUCLEOTIDE SEQUENCE [LARGE SCALE GENOMIC DNA]</scope>
    <source>
        <strain evidence="2">SpSt-418</strain>
    </source>
</reference>
<gene>
    <name evidence="2" type="ORF">ENR64_10105</name>
</gene>
<evidence type="ECO:0000256" key="1">
    <source>
        <dbReference type="SAM" id="Coils"/>
    </source>
</evidence>